<feature type="signal peptide" evidence="2">
    <location>
        <begin position="1"/>
        <end position="19"/>
    </location>
</feature>
<gene>
    <name evidence="3" type="ORF">TWF730_003849</name>
</gene>
<evidence type="ECO:0000313" key="3">
    <source>
        <dbReference type="EMBL" id="KAK6333665.1"/>
    </source>
</evidence>
<evidence type="ECO:0000313" key="4">
    <source>
        <dbReference type="Proteomes" id="UP001373714"/>
    </source>
</evidence>
<keyword evidence="4" id="KW-1185">Reference proteome</keyword>
<feature type="compositionally biased region" description="Basic and acidic residues" evidence="1">
    <location>
        <begin position="96"/>
        <end position="106"/>
    </location>
</feature>
<dbReference type="Proteomes" id="UP001373714">
    <property type="component" value="Unassembled WGS sequence"/>
</dbReference>
<protein>
    <submittedName>
        <fullName evidence="3">Uncharacterized protein</fullName>
    </submittedName>
</protein>
<accession>A0AAV9U1A0</accession>
<evidence type="ECO:0000256" key="2">
    <source>
        <dbReference type="SAM" id="SignalP"/>
    </source>
</evidence>
<evidence type="ECO:0000256" key="1">
    <source>
        <dbReference type="SAM" id="MobiDB-lite"/>
    </source>
</evidence>
<organism evidence="3 4">
    <name type="scientific">Orbilia blumenaviensis</name>
    <dbReference type="NCBI Taxonomy" id="1796055"/>
    <lineage>
        <taxon>Eukaryota</taxon>
        <taxon>Fungi</taxon>
        <taxon>Dikarya</taxon>
        <taxon>Ascomycota</taxon>
        <taxon>Pezizomycotina</taxon>
        <taxon>Orbiliomycetes</taxon>
        <taxon>Orbiliales</taxon>
        <taxon>Orbiliaceae</taxon>
        <taxon>Orbilia</taxon>
    </lineage>
</organism>
<dbReference type="EMBL" id="JAVHNS010000016">
    <property type="protein sequence ID" value="KAK6333665.1"/>
    <property type="molecule type" value="Genomic_DNA"/>
</dbReference>
<sequence length="289" mass="32747">MELKYWLLGLLVWTKSTLCESGASTSSSIPPSSTNILGDYNRALDKHVGHPLKGEHRKLSIWKRNNIPPEDDDPPAVIPPENHDAPPPPPSNDDFDPSKRKYDRWLRPPHGPHQVYGCQNKARTVDGLSPSEIKVTGRYMMWQLENSQLIFKSQSTDPGSPCFPVFCYAPINATVSICNHRDDIEETVTLYGYDVGRMVWEMGVAVELDSKYLRGIWENGRRICTDPESQQNAELISQSYVTWTSWSEDKWEVMASRDAEGCGNWRGDPNWVTTGNGTFPEYLPLDVFT</sequence>
<comment type="caution">
    <text evidence="3">The sequence shown here is derived from an EMBL/GenBank/DDBJ whole genome shotgun (WGS) entry which is preliminary data.</text>
</comment>
<reference evidence="3 4" key="1">
    <citation type="submission" date="2019-10" db="EMBL/GenBank/DDBJ databases">
        <authorList>
            <person name="Palmer J.M."/>
        </authorList>
    </citation>
    <scope>NUCLEOTIDE SEQUENCE [LARGE SCALE GENOMIC DNA]</scope>
    <source>
        <strain evidence="3 4">TWF730</strain>
    </source>
</reference>
<feature type="region of interest" description="Disordered" evidence="1">
    <location>
        <begin position="60"/>
        <end position="113"/>
    </location>
</feature>
<proteinExistence type="predicted"/>
<keyword evidence="2" id="KW-0732">Signal</keyword>
<dbReference type="AlphaFoldDB" id="A0AAV9U1A0"/>
<name>A0AAV9U1A0_9PEZI</name>
<feature type="chain" id="PRO_5043956560" evidence="2">
    <location>
        <begin position="20"/>
        <end position="289"/>
    </location>
</feature>